<evidence type="ECO:0000256" key="3">
    <source>
        <dbReference type="ARBA" id="ARBA00022448"/>
    </source>
</evidence>
<dbReference type="CDD" id="cd18116">
    <property type="entry name" value="ATP-synt_F1_alpha_N"/>
    <property type="match status" value="1"/>
</dbReference>
<dbReference type="EC" id="7.1.2.2" evidence="11"/>
<dbReference type="Gene3D" id="2.40.30.20">
    <property type="match status" value="1"/>
</dbReference>
<keyword evidence="4 11" id="KW-0547">Nucleotide-binding</keyword>
<dbReference type="InterPro" id="IPR033732">
    <property type="entry name" value="ATP_synth_F1_a_nt-bd_dom"/>
</dbReference>
<feature type="site" description="Required for activity" evidence="11">
    <location>
        <position position="358"/>
    </location>
</feature>
<dbReference type="PROSITE" id="PS00152">
    <property type="entry name" value="ATPASE_ALPHA_BETA"/>
    <property type="match status" value="1"/>
</dbReference>
<dbReference type="InterPro" id="IPR023366">
    <property type="entry name" value="ATP_synth_asu-like_sf"/>
</dbReference>
<dbReference type="FunFam" id="3.40.50.300:FF:000002">
    <property type="entry name" value="ATP synthase subunit alpha"/>
    <property type="match status" value="1"/>
</dbReference>
<evidence type="ECO:0000256" key="9">
    <source>
        <dbReference type="ARBA" id="ARBA00023196"/>
    </source>
</evidence>
<dbReference type="InterPro" id="IPR000194">
    <property type="entry name" value="ATPase_F1/V1/A1_a/bsu_nucl-bd"/>
</dbReference>
<evidence type="ECO:0000256" key="4">
    <source>
        <dbReference type="ARBA" id="ARBA00022741"/>
    </source>
</evidence>
<dbReference type="EMBL" id="MFJV01000001">
    <property type="protein sequence ID" value="OGG24619.1"/>
    <property type="molecule type" value="Genomic_DNA"/>
</dbReference>
<dbReference type="Pfam" id="PF02874">
    <property type="entry name" value="ATP-synt_ab_N"/>
    <property type="match status" value="1"/>
</dbReference>
<dbReference type="Pfam" id="PF00006">
    <property type="entry name" value="ATP-synt_ab"/>
    <property type="match status" value="1"/>
</dbReference>
<evidence type="ECO:0000256" key="1">
    <source>
        <dbReference type="ARBA" id="ARBA00004370"/>
    </source>
</evidence>
<dbReference type="InterPro" id="IPR000793">
    <property type="entry name" value="ATP_synth_asu_C"/>
</dbReference>
<dbReference type="Proteomes" id="UP000178759">
    <property type="component" value="Unassembled WGS sequence"/>
</dbReference>
<keyword evidence="11" id="KW-1003">Cell membrane</keyword>
<dbReference type="PANTHER" id="PTHR48082">
    <property type="entry name" value="ATP SYNTHASE SUBUNIT ALPHA, MITOCHONDRIAL"/>
    <property type="match status" value="1"/>
</dbReference>
<dbReference type="GO" id="GO:0005524">
    <property type="term" value="F:ATP binding"/>
    <property type="evidence" value="ECO:0007669"/>
    <property type="project" value="UniProtKB-UniRule"/>
</dbReference>
<name>A0A1F6AIT9_9BACT</name>
<dbReference type="CDD" id="cd18113">
    <property type="entry name" value="ATP-synt_F1_alpha_C"/>
    <property type="match status" value="1"/>
</dbReference>
<proteinExistence type="inferred from homology"/>
<organism evidence="15 16">
    <name type="scientific">Candidatus Gottesmanbacteria bacterium RIFCSPLOWO2_01_FULL_43_11b</name>
    <dbReference type="NCBI Taxonomy" id="1798392"/>
    <lineage>
        <taxon>Bacteria</taxon>
        <taxon>Candidatus Gottesmaniibacteriota</taxon>
    </lineage>
</organism>
<evidence type="ECO:0000256" key="2">
    <source>
        <dbReference type="ARBA" id="ARBA00008936"/>
    </source>
</evidence>
<dbReference type="InterPro" id="IPR027417">
    <property type="entry name" value="P-loop_NTPase"/>
</dbReference>
<comment type="similarity">
    <text evidence="2 11">Belongs to the ATPase alpha/beta chains family.</text>
</comment>
<keyword evidence="10 11" id="KW-0066">ATP synthesis</keyword>
<dbReference type="CDD" id="cd01132">
    <property type="entry name" value="F1-ATPase_alpha_CD"/>
    <property type="match status" value="1"/>
</dbReference>
<dbReference type="AlphaFoldDB" id="A0A1F6AIT9"/>
<keyword evidence="8 11" id="KW-0472">Membrane</keyword>
<evidence type="ECO:0000256" key="10">
    <source>
        <dbReference type="ARBA" id="ARBA00023310"/>
    </source>
</evidence>
<dbReference type="NCBIfam" id="NF009884">
    <property type="entry name" value="PRK13343.1"/>
    <property type="match status" value="1"/>
</dbReference>
<dbReference type="GO" id="GO:0046933">
    <property type="term" value="F:proton-transporting ATP synthase activity, rotational mechanism"/>
    <property type="evidence" value="ECO:0007669"/>
    <property type="project" value="UniProtKB-UniRule"/>
</dbReference>
<dbReference type="HAMAP" id="MF_01346">
    <property type="entry name" value="ATP_synth_alpha_bact"/>
    <property type="match status" value="1"/>
</dbReference>
<dbReference type="GO" id="GO:0045259">
    <property type="term" value="C:proton-transporting ATP synthase complex"/>
    <property type="evidence" value="ECO:0007669"/>
    <property type="project" value="UniProtKB-KW"/>
</dbReference>
<dbReference type="STRING" id="1798392.A3A79_05575"/>
<evidence type="ECO:0000256" key="11">
    <source>
        <dbReference type="HAMAP-Rule" id="MF_01346"/>
    </source>
</evidence>
<feature type="binding site" evidence="11">
    <location>
        <begin position="168"/>
        <end position="175"/>
    </location>
    <ligand>
        <name>ATP</name>
        <dbReference type="ChEBI" id="CHEBI:30616"/>
    </ligand>
</feature>
<accession>A0A1F6AIT9</accession>
<keyword evidence="7 11" id="KW-0406">Ion transport</keyword>
<evidence type="ECO:0000259" key="12">
    <source>
        <dbReference type="Pfam" id="PF00006"/>
    </source>
</evidence>
<sequence>MPKTTKLTSELMKRLEGYTSTVSVGYKGVVKEISDGVAKISGLATLSYSEIVEFPGGILGVAINLEEDEVGAIVLGDYLKIGTGSEVKGTNRLLSIGVSESLIGRVIDPLGFPLDGKSKISTKNYYPIEKIAPGVVKRKPVTAPLQTGLKAIDSMIPIGRGQRELIIGDRGTGKTAIALDTIINQKGKDCLCIYVAIGQKASRVASIVSTLNSHGAMNHTIIVAANASDPASLQFIAPYAGCAIAEYFMDKGKDVLIVYDDLTKHAWAYRQISLVLRRPSGREAYPGDVFYLHSRLLERACRLSVGGSITALPIIETQAGDLSGYIPTNVISITDGQIYLESDLFYSGIRPAINVGLSVSRVGGAAQIKAMKQVAGRLKLDLNQYRELAAFAQFASDLDPATKAQIDRGNRMTELLKQHQFVPMEVTKQALIVFAGTNGYLDDIPLTRVAQFEEKFLEYMDSVHRKFVTEIRKEGKFSDKAIEELKKAVIDFKKKF</sequence>
<dbReference type="GO" id="GO:0005886">
    <property type="term" value="C:plasma membrane"/>
    <property type="evidence" value="ECO:0007669"/>
    <property type="project" value="UniProtKB-SubCell"/>
</dbReference>
<dbReference type="FunFam" id="1.20.150.20:FF:000001">
    <property type="entry name" value="ATP synthase subunit alpha"/>
    <property type="match status" value="1"/>
</dbReference>
<dbReference type="InterPro" id="IPR020003">
    <property type="entry name" value="ATPase_a/bsu_AS"/>
</dbReference>
<dbReference type="Pfam" id="PF00306">
    <property type="entry name" value="ATP-synt_ab_C"/>
    <property type="match status" value="1"/>
</dbReference>
<evidence type="ECO:0000259" key="13">
    <source>
        <dbReference type="Pfam" id="PF00306"/>
    </source>
</evidence>
<evidence type="ECO:0000256" key="5">
    <source>
        <dbReference type="ARBA" id="ARBA00022840"/>
    </source>
</evidence>
<dbReference type="Gene3D" id="1.20.150.20">
    <property type="entry name" value="ATP synthase alpha/beta chain, C-terminal domain"/>
    <property type="match status" value="1"/>
</dbReference>
<comment type="subcellular location">
    <subcellularLocation>
        <location evidence="11">Cell membrane</location>
        <topology evidence="11">Peripheral membrane protein</topology>
    </subcellularLocation>
    <subcellularLocation>
        <location evidence="1">Membrane</location>
    </subcellularLocation>
</comment>
<dbReference type="SUPFAM" id="SSF52540">
    <property type="entry name" value="P-loop containing nucleoside triphosphate hydrolases"/>
    <property type="match status" value="1"/>
</dbReference>
<evidence type="ECO:0000256" key="8">
    <source>
        <dbReference type="ARBA" id="ARBA00023136"/>
    </source>
</evidence>
<feature type="domain" description="ATPase F1/V1/A1 complex alpha/beta subunit N-terminal" evidence="14">
    <location>
        <begin position="27"/>
        <end position="91"/>
    </location>
</feature>
<dbReference type="InterPro" id="IPR004100">
    <property type="entry name" value="ATPase_F1/V1/A1_a/bsu_N"/>
</dbReference>
<keyword evidence="11" id="KW-0375">Hydrogen ion transport</keyword>
<dbReference type="Gene3D" id="3.40.50.300">
    <property type="entry name" value="P-loop containing nucleotide triphosphate hydrolases"/>
    <property type="match status" value="1"/>
</dbReference>
<dbReference type="InterPro" id="IPR005294">
    <property type="entry name" value="ATP_synth_F1_asu"/>
</dbReference>
<feature type="domain" description="ATP synthase alpha subunit C-terminal" evidence="13">
    <location>
        <begin position="367"/>
        <end position="492"/>
    </location>
</feature>
<dbReference type="NCBIfam" id="TIGR00962">
    <property type="entry name" value="atpA"/>
    <property type="match status" value="1"/>
</dbReference>
<protein>
    <recommendedName>
        <fullName evidence="11">ATP synthase subunit alpha</fullName>
        <ecNumber evidence="11">7.1.2.2</ecNumber>
    </recommendedName>
    <alternativeName>
        <fullName evidence="11">ATP synthase F1 sector subunit alpha</fullName>
    </alternativeName>
    <alternativeName>
        <fullName evidence="11">F-ATPase subunit alpha</fullName>
    </alternativeName>
</protein>
<dbReference type="SUPFAM" id="SSF47917">
    <property type="entry name" value="C-terminal domain of alpha and beta subunits of F1 ATP synthase"/>
    <property type="match status" value="1"/>
</dbReference>
<evidence type="ECO:0000256" key="7">
    <source>
        <dbReference type="ARBA" id="ARBA00023065"/>
    </source>
</evidence>
<dbReference type="PANTHER" id="PTHR48082:SF2">
    <property type="entry name" value="ATP SYNTHASE SUBUNIT ALPHA, MITOCHONDRIAL"/>
    <property type="match status" value="1"/>
</dbReference>
<evidence type="ECO:0000256" key="6">
    <source>
        <dbReference type="ARBA" id="ARBA00022967"/>
    </source>
</evidence>
<keyword evidence="3 11" id="KW-0813">Transport</keyword>
<gene>
    <name evidence="11" type="primary">atpA</name>
    <name evidence="15" type="ORF">A3A79_05575</name>
</gene>
<evidence type="ECO:0000313" key="16">
    <source>
        <dbReference type="Proteomes" id="UP000178759"/>
    </source>
</evidence>
<keyword evidence="5 11" id="KW-0067">ATP-binding</keyword>
<dbReference type="GO" id="GO:0043531">
    <property type="term" value="F:ADP binding"/>
    <property type="evidence" value="ECO:0007669"/>
    <property type="project" value="TreeGrafter"/>
</dbReference>
<keyword evidence="9 11" id="KW-0139">CF(1)</keyword>
<evidence type="ECO:0000313" key="15">
    <source>
        <dbReference type="EMBL" id="OGG24619.1"/>
    </source>
</evidence>
<reference evidence="15 16" key="1">
    <citation type="journal article" date="2016" name="Nat. Commun.">
        <title>Thousands of microbial genomes shed light on interconnected biogeochemical processes in an aquifer system.</title>
        <authorList>
            <person name="Anantharaman K."/>
            <person name="Brown C.T."/>
            <person name="Hug L.A."/>
            <person name="Sharon I."/>
            <person name="Castelle C.J."/>
            <person name="Probst A.J."/>
            <person name="Thomas B.C."/>
            <person name="Singh A."/>
            <person name="Wilkins M.J."/>
            <person name="Karaoz U."/>
            <person name="Brodie E.L."/>
            <person name="Williams K.H."/>
            <person name="Hubbard S.S."/>
            <person name="Banfield J.F."/>
        </authorList>
    </citation>
    <scope>NUCLEOTIDE SEQUENCE [LARGE SCALE GENOMIC DNA]</scope>
</reference>
<keyword evidence="6 11" id="KW-1278">Translocase</keyword>
<dbReference type="InterPro" id="IPR038376">
    <property type="entry name" value="ATP_synth_asu_C_sf"/>
</dbReference>
<comment type="catalytic activity">
    <reaction evidence="11">
        <text>ATP + H2O + 4 H(+)(in) = ADP + phosphate + 5 H(+)(out)</text>
        <dbReference type="Rhea" id="RHEA:57720"/>
        <dbReference type="ChEBI" id="CHEBI:15377"/>
        <dbReference type="ChEBI" id="CHEBI:15378"/>
        <dbReference type="ChEBI" id="CHEBI:30616"/>
        <dbReference type="ChEBI" id="CHEBI:43474"/>
        <dbReference type="ChEBI" id="CHEBI:456216"/>
        <dbReference type="EC" id="7.1.2.2"/>
    </reaction>
</comment>
<comment type="function">
    <text evidence="11">Produces ATP from ADP in the presence of a proton gradient across the membrane. The alpha chain is a regulatory subunit.</text>
</comment>
<dbReference type="SUPFAM" id="SSF50615">
    <property type="entry name" value="N-terminal domain of alpha and beta subunits of F1 ATP synthase"/>
    <property type="match status" value="1"/>
</dbReference>
<dbReference type="InterPro" id="IPR036121">
    <property type="entry name" value="ATPase_F1/V1/A1_a/bsu_N_sf"/>
</dbReference>
<feature type="domain" description="ATPase F1/V1/A1 complex alpha/beta subunit nucleotide-binding" evidence="12">
    <location>
        <begin position="148"/>
        <end position="360"/>
    </location>
</feature>
<comment type="caution">
    <text evidence="15">The sequence shown here is derived from an EMBL/GenBank/DDBJ whole genome shotgun (WGS) entry which is preliminary data.</text>
</comment>
<evidence type="ECO:0000259" key="14">
    <source>
        <dbReference type="Pfam" id="PF02874"/>
    </source>
</evidence>